<dbReference type="CDD" id="cd00525">
    <property type="entry name" value="AE_Prim_S_like"/>
    <property type="match status" value="1"/>
</dbReference>
<accession>C9RQR1</accession>
<evidence type="ECO:0000313" key="4">
    <source>
        <dbReference type="Proteomes" id="UP000000517"/>
    </source>
</evidence>
<dbReference type="KEGG" id="fsc:FSU_1764"/>
<evidence type="ECO:0000259" key="1">
    <source>
        <dbReference type="PROSITE" id="PS50878"/>
    </source>
</evidence>
<dbReference type="PATRIC" id="fig|59374.8.peg.1701"/>
<reference evidence="3" key="3">
    <citation type="submission" date="2010-08" db="EMBL/GenBank/DDBJ databases">
        <authorList>
            <person name="Durkin A.S."/>
            <person name="Nelson K.E."/>
            <person name="Morrison M."/>
            <person name="Forsberg C.W."/>
            <person name="Wilson D.B."/>
            <person name="Russell J.B."/>
            <person name="Cann I.K.O."/>
            <person name="Mackie R.I."/>
            <person name="White B.A."/>
        </authorList>
    </citation>
    <scope>NUCLEOTIDE SEQUENCE</scope>
    <source>
        <strain evidence="3">S85</strain>
    </source>
</reference>
<dbReference type="STRING" id="59374.FSU_1764"/>
<dbReference type="CDD" id="cd01646">
    <property type="entry name" value="RT_Bac_retron_I"/>
    <property type="match status" value="1"/>
</dbReference>
<dbReference type="PROSITE" id="PS50878">
    <property type="entry name" value="RT_POL"/>
    <property type="match status" value="1"/>
</dbReference>
<reference evidence="2 5" key="1">
    <citation type="submission" date="2009-10" db="EMBL/GenBank/DDBJ databases">
        <title>Complete sequence of Fibrobacter succinogenes subsp. succinogenes S85.</title>
        <authorList>
            <consortium name="US DOE Joint Genome Institute"/>
            <person name="Lucas S."/>
            <person name="Copeland A."/>
            <person name="Lapidus A."/>
            <person name="Glavina del Rio T."/>
            <person name="Tice H."/>
            <person name="Bruce D."/>
            <person name="Goodwin L."/>
            <person name="Pitluck S."/>
            <person name="Chertkov O."/>
            <person name="Detter J.C."/>
            <person name="Han C."/>
            <person name="Tapia R."/>
            <person name="Larimer F."/>
            <person name="Land M."/>
            <person name="Hauser L."/>
            <person name="Kyrpides N."/>
            <person name="Mikhailova N."/>
            <person name="Weimer P.J."/>
            <person name="Stevenson D.M."/>
            <person name="Boyum J."/>
            <person name="Brumm P.I."/>
            <person name="Mead D."/>
        </authorList>
    </citation>
    <scope>NUCLEOTIDE SEQUENCE [LARGE SCALE GENOMIC DNA]</scope>
    <source>
        <strain evidence="5">ATCC 19169 / S85</strain>
        <strain evidence="2">S85</strain>
    </source>
</reference>
<dbReference type="AlphaFoldDB" id="C9RQR1"/>
<dbReference type="SUPFAM" id="SSF56747">
    <property type="entry name" value="Prim-pol domain"/>
    <property type="match status" value="1"/>
</dbReference>
<organism evidence="3 4">
    <name type="scientific">Fibrobacter succinogenes (strain ATCC 19169 / S85)</name>
    <dbReference type="NCBI Taxonomy" id="59374"/>
    <lineage>
        <taxon>Bacteria</taxon>
        <taxon>Pseudomonadati</taxon>
        <taxon>Fibrobacterota</taxon>
        <taxon>Fibrobacteria</taxon>
        <taxon>Fibrobacterales</taxon>
        <taxon>Fibrobacteraceae</taxon>
        <taxon>Fibrobacter</taxon>
    </lineage>
</organism>
<sequence>MKDSMDLLLDEVSNELFQKFVTNDTVVGVQRDDGIYIATKATVTPFLIKKMLKSGAALGAYQQLTYLDLLRWICFDFDCKKDAGGNVKELKEKYVIPFTKVLDSLNIKYIIEYSGRRGFHIWILFNRAIPKNLGYLIQDRLLDGMKSCLAADLVYGLDRFPKVLSGKKKNKYGSMVKIPLSRHQKGTYSYFVNDINNFSCEKIEKFDTSFLRSQLECLKKFSVNNPIELVERIKLDVQQIEIEEFVKRQFVTPKENYSFEQLERAFESDSALKIIWRNISNGKMTICDRKIMLGTFAHIREGEKILWQIFKMQSNFNAEITNEEIRKNKRVYFPLTIQYLHSIYGVSPCKDQRSIAEFVLEKMDIPFESCEIKKSKDSLLIESILKKENNYFHYNDEVLSLKIEQDFRFFSFYDISESNSVLKKIIAGEAETPLDIDYMSFLRKEEKKERIMISLGVKERVLTTALIFELVSRIQKDYKSYSYHLNLSEGGDVFSPWINSWSKFIQDVSVFFNLKLFEDFGFIKADLKNCYDSIFLSSLKNTLLKSIDKKEKIGKEISNICNYLISFNERLMINAVGSQKGVPQGPAYARVLVEFILDSIVDEFIEKNITLSNKVKIFRYVDDMYIFYDSTLDGEKILMELASFFEKNSLFFNKEKTKIYGKISNLSLEELEEFGRLNQLMYDVTQEKSVLLDGDPCFAMDRFVLRNGEWSINDANFLLSNCIDLPNRIDFAKKHLEQIAASDMGRGSVFRKFYKLLFSSPFLFQLFINKEYYKEIPINSINFKNFIQILFTSVQNNTLLENKENQLKCLVDYFSKDDGVEFIEKSILIFLSKSLEK</sequence>
<dbReference type="KEGG" id="fsu:Fisuc_1297"/>
<dbReference type="OrthoDB" id="9788687at2"/>
<dbReference type="eggNOG" id="COG3344">
    <property type="taxonomic scope" value="Bacteria"/>
</dbReference>
<protein>
    <submittedName>
        <fullName evidence="2">DNA primase small subunit</fullName>
    </submittedName>
</protein>
<dbReference type="InterPro" id="IPR054347">
    <property type="entry name" value="TOTE_primase"/>
</dbReference>
<dbReference type="HOGENOM" id="CLU_339422_0_0_0"/>
<reference evidence="4" key="2">
    <citation type="submission" date="2010-08" db="EMBL/GenBank/DDBJ databases">
        <title>Complete sequence of Fibrobacter succinogenes subsp. succinogenes S85.</title>
        <authorList>
            <person name="Durkin A.S."/>
            <person name="Nelson K.E."/>
            <person name="Morrison M."/>
            <person name="Forsberg C.W."/>
            <person name="Wilson D.B."/>
            <person name="Russell J.B."/>
            <person name="Cann I.K.O."/>
            <person name="Mackie R.I."/>
            <person name="White B.A."/>
        </authorList>
    </citation>
    <scope>NUCLEOTIDE SEQUENCE [LARGE SCALE GENOMIC DNA]</scope>
    <source>
        <strain evidence="4">ATCC 19169 / S85</strain>
    </source>
</reference>
<dbReference type="SUPFAM" id="SSF56672">
    <property type="entry name" value="DNA/RNA polymerases"/>
    <property type="match status" value="1"/>
</dbReference>
<dbReference type="Pfam" id="PF22548">
    <property type="entry name" value="AEP-TOTE"/>
    <property type="match status" value="1"/>
</dbReference>
<evidence type="ECO:0000313" key="5">
    <source>
        <dbReference type="Proteomes" id="UP000001497"/>
    </source>
</evidence>
<keyword evidence="5" id="KW-1185">Reference proteome</keyword>
<proteinExistence type="predicted"/>
<dbReference type="EMBL" id="CP001792">
    <property type="protein sequence ID" value="ACX74897.1"/>
    <property type="molecule type" value="Genomic_DNA"/>
</dbReference>
<dbReference type="RefSeq" id="WP_014546010.1">
    <property type="nucleotide sequence ID" value="NC_013410.1"/>
</dbReference>
<dbReference type="Proteomes" id="UP000001497">
    <property type="component" value="Chromosome"/>
</dbReference>
<dbReference type="InterPro" id="IPR043502">
    <property type="entry name" value="DNA/RNA_pol_sf"/>
</dbReference>
<dbReference type="Proteomes" id="UP000000517">
    <property type="component" value="Chromosome"/>
</dbReference>
<dbReference type="InterPro" id="IPR000477">
    <property type="entry name" value="RT_dom"/>
</dbReference>
<gene>
    <name evidence="2" type="ordered locus">Fisuc_1297</name>
    <name evidence="3" type="ordered locus">FSU_1764</name>
</gene>
<evidence type="ECO:0000313" key="2">
    <source>
        <dbReference type="EMBL" id="ACX74897.1"/>
    </source>
</evidence>
<dbReference type="Pfam" id="PF00078">
    <property type="entry name" value="RVT_1"/>
    <property type="match status" value="1"/>
</dbReference>
<dbReference type="EMBL" id="CP002158">
    <property type="protein sequence ID" value="ADL24816.1"/>
    <property type="molecule type" value="Genomic_DNA"/>
</dbReference>
<feature type="domain" description="Reverse transcriptase" evidence="1">
    <location>
        <begin position="423"/>
        <end position="679"/>
    </location>
</feature>
<name>C9RQR1_FIBSS</name>
<evidence type="ECO:0000313" key="3">
    <source>
        <dbReference type="EMBL" id="ADL24816.1"/>
    </source>
</evidence>